<dbReference type="STRING" id="421531.IX38_09830"/>
<dbReference type="EMBL" id="JPRO01000006">
    <property type="protein sequence ID" value="KFF07697.1"/>
    <property type="molecule type" value="Genomic_DNA"/>
</dbReference>
<organism evidence="1 2">
    <name type="scientific">Chryseobacterium luteum</name>
    <dbReference type="NCBI Taxonomy" id="421531"/>
    <lineage>
        <taxon>Bacteria</taxon>
        <taxon>Pseudomonadati</taxon>
        <taxon>Bacteroidota</taxon>
        <taxon>Flavobacteriia</taxon>
        <taxon>Flavobacteriales</taxon>
        <taxon>Weeksellaceae</taxon>
        <taxon>Chryseobacterium group</taxon>
        <taxon>Chryseobacterium</taxon>
    </lineage>
</organism>
<name>A0A085ZTD3_9FLAO</name>
<evidence type="ECO:0000313" key="2">
    <source>
        <dbReference type="Proteomes" id="UP000028703"/>
    </source>
</evidence>
<proteinExistence type="predicted"/>
<sequence>MDYNFYKRNFQEAVEDIFFRQFDDLGLKLSVEEVLESVALKIYKPEWSNDFKSPLNSKSRIFFSVWVNDKTIKEGKLYYNIHALKLRELKGYKISSRNFAEKFRNKFIEYQKEWENADVHFGPLILMEGWINLNIETIQNDIIDLAWNFLKISPVIDDTLDIFKT</sequence>
<dbReference type="RefSeq" id="WP_034704114.1">
    <property type="nucleotide sequence ID" value="NZ_JPRO01000006.1"/>
</dbReference>
<reference evidence="1 2" key="1">
    <citation type="submission" date="2014-07" db="EMBL/GenBank/DDBJ databases">
        <title>Genome of Chryseobacterium luteum DSM 18605.</title>
        <authorList>
            <person name="Stropko S.J."/>
            <person name="Pipes S.E."/>
            <person name="Newman J.D."/>
        </authorList>
    </citation>
    <scope>NUCLEOTIDE SEQUENCE [LARGE SCALE GENOMIC DNA]</scope>
    <source>
        <strain evidence="1 2">DSM 18605</strain>
    </source>
</reference>
<dbReference type="OrthoDB" id="674567at2"/>
<protein>
    <submittedName>
        <fullName evidence="1">Uncharacterized protein</fullName>
    </submittedName>
</protein>
<gene>
    <name evidence="1" type="ORF">IX38_09830</name>
</gene>
<comment type="caution">
    <text evidence="1">The sequence shown here is derived from an EMBL/GenBank/DDBJ whole genome shotgun (WGS) entry which is preliminary data.</text>
</comment>
<dbReference type="eggNOG" id="ENOG50322MX">
    <property type="taxonomic scope" value="Bacteria"/>
</dbReference>
<evidence type="ECO:0000313" key="1">
    <source>
        <dbReference type="EMBL" id="KFF07697.1"/>
    </source>
</evidence>
<accession>A0A085ZTD3</accession>
<dbReference type="AlphaFoldDB" id="A0A085ZTD3"/>
<keyword evidence="2" id="KW-1185">Reference proteome</keyword>
<dbReference type="Proteomes" id="UP000028703">
    <property type="component" value="Unassembled WGS sequence"/>
</dbReference>